<reference evidence="2" key="1">
    <citation type="submission" date="2014-09" db="EMBL/GenBank/DDBJ databases">
        <authorList>
            <person name="Magalhaes I.L.F."/>
            <person name="Oliveira U."/>
            <person name="Santos F.R."/>
            <person name="Vidigal T.H.D.A."/>
            <person name="Brescovit A.D."/>
            <person name="Santos A.J."/>
        </authorList>
    </citation>
    <scope>NUCLEOTIDE SEQUENCE</scope>
    <source>
        <tissue evidence="2">Shoot tissue taken approximately 20 cm above the soil surface</tissue>
    </source>
</reference>
<keyword evidence="1" id="KW-0812">Transmembrane</keyword>
<dbReference type="AlphaFoldDB" id="A0A0A9DJF7"/>
<protein>
    <submittedName>
        <fullName evidence="2">Uncharacterized protein</fullName>
    </submittedName>
</protein>
<proteinExistence type="predicted"/>
<feature type="transmembrane region" description="Helical" evidence="1">
    <location>
        <begin position="26"/>
        <end position="48"/>
    </location>
</feature>
<keyword evidence="1" id="KW-1133">Transmembrane helix</keyword>
<evidence type="ECO:0000256" key="1">
    <source>
        <dbReference type="SAM" id="Phobius"/>
    </source>
</evidence>
<dbReference type="EMBL" id="GBRH01209959">
    <property type="protein sequence ID" value="JAD87936.1"/>
    <property type="molecule type" value="Transcribed_RNA"/>
</dbReference>
<keyword evidence="1" id="KW-0472">Membrane</keyword>
<reference evidence="2" key="2">
    <citation type="journal article" date="2015" name="Data Brief">
        <title>Shoot transcriptome of the giant reed, Arundo donax.</title>
        <authorList>
            <person name="Barrero R.A."/>
            <person name="Guerrero F.D."/>
            <person name="Moolhuijzen P."/>
            <person name="Goolsby J.A."/>
            <person name="Tidwell J."/>
            <person name="Bellgard S.E."/>
            <person name="Bellgard M.I."/>
        </authorList>
    </citation>
    <scope>NUCLEOTIDE SEQUENCE</scope>
    <source>
        <tissue evidence="2">Shoot tissue taken approximately 20 cm above the soil surface</tissue>
    </source>
</reference>
<accession>A0A0A9DJF7</accession>
<evidence type="ECO:0000313" key="2">
    <source>
        <dbReference type="EMBL" id="JAD87936.1"/>
    </source>
</evidence>
<sequence>MWFAVAFRCYEREGSWLEKIESTMHVTSGFLVSSAMVMTGVGVVVRGLRNQKKEKSQRIPCLYMMWSSLICSFVLLVHRPEAGLLLLNINKWVGD</sequence>
<name>A0A0A9DJF7_ARUDO</name>
<organism evidence="2">
    <name type="scientific">Arundo donax</name>
    <name type="common">Giant reed</name>
    <name type="synonym">Donax arundinaceus</name>
    <dbReference type="NCBI Taxonomy" id="35708"/>
    <lineage>
        <taxon>Eukaryota</taxon>
        <taxon>Viridiplantae</taxon>
        <taxon>Streptophyta</taxon>
        <taxon>Embryophyta</taxon>
        <taxon>Tracheophyta</taxon>
        <taxon>Spermatophyta</taxon>
        <taxon>Magnoliopsida</taxon>
        <taxon>Liliopsida</taxon>
        <taxon>Poales</taxon>
        <taxon>Poaceae</taxon>
        <taxon>PACMAD clade</taxon>
        <taxon>Arundinoideae</taxon>
        <taxon>Arundineae</taxon>
        <taxon>Arundo</taxon>
    </lineage>
</organism>
<feature type="transmembrane region" description="Helical" evidence="1">
    <location>
        <begin position="60"/>
        <end position="78"/>
    </location>
</feature>